<dbReference type="EMBL" id="QPKB01000003">
    <property type="protein sequence ID" value="RWR79331.1"/>
    <property type="molecule type" value="Genomic_DNA"/>
</dbReference>
<comment type="caution">
    <text evidence="1">The sequence shown here is derived from an EMBL/GenBank/DDBJ whole genome shotgun (WGS) entry which is preliminary data.</text>
</comment>
<protein>
    <recommendedName>
        <fullName evidence="3">Retrovirus-related Pol polyprotein from transposon TNT 1-94</fullName>
    </recommendedName>
</protein>
<dbReference type="PANTHER" id="PTHR33597">
    <property type="entry name" value="OS02G0760400 PROTEIN"/>
    <property type="match status" value="1"/>
</dbReference>
<evidence type="ECO:0000313" key="2">
    <source>
        <dbReference type="Proteomes" id="UP000283530"/>
    </source>
</evidence>
<keyword evidence="2" id="KW-1185">Reference proteome</keyword>
<reference evidence="1 2" key="1">
    <citation type="journal article" date="2019" name="Nat. Plants">
        <title>Stout camphor tree genome fills gaps in understanding of flowering plant genome evolution.</title>
        <authorList>
            <person name="Chaw S.M."/>
            <person name="Liu Y.C."/>
            <person name="Wu Y.W."/>
            <person name="Wang H.Y."/>
            <person name="Lin C.I."/>
            <person name="Wu C.S."/>
            <person name="Ke H.M."/>
            <person name="Chang L.Y."/>
            <person name="Hsu C.Y."/>
            <person name="Yang H.T."/>
            <person name="Sudianto E."/>
            <person name="Hsu M.H."/>
            <person name="Wu K.P."/>
            <person name="Wang L.N."/>
            <person name="Leebens-Mack J.H."/>
            <person name="Tsai I.J."/>
        </authorList>
    </citation>
    <scope>NUCLEOTIDE SEQUENCE [LARGE SCALE GENOMIC DNA]</scope>
    <source>
        <strain evidence="2">cv. Chaw 1501</strain>
        <tissue evidence="1">Young leaves</tissue>
    </source>
</reference>
<dbReference type="PANTHER" id="PTHR33597:SF11">
    <property type="entry name" value="OS07G0620600 PROTEIN"/>
    <property type="match status" value="1"/>
</dbReference>
<organism evidence="1 2">
    <name type="scientific">Cinnamomum micranthum f. kanehirae</name>
    <dbReference type="NCBI Taxonomy" id="337451"/>
    <lineage>
        <taxon>Eukaryota</taxon>
        <taxon>Viridiplantae</taxon>
        <taxon>Streptophyta</taxon>
        <taxon>Embryophyta</taxon>
        <taxon>Tracheophyta</taxon>
        <taxon>Spermatophyta</taxon>
        <taxon>Magnoliopsida</taxon>
        <taxon>Magnoliidae</taxon>
        <taxon>Laurales</taxon>
        <taxon>Lauraceae</taxon>
        <taxon>Cinnamomum</taxon>
    </lineage>
</organism>
<gene>
    <name evidence="1" type="ORF">CKAN_00790100</name>
</gene>
<proteinExistence type="predicted"/>
<sequence length="209" mass="23504">MCLPKATWLRRILEELGHVQQESTIVYCDNSSAIKLSKNPVMHGRSKHIDVRFHFLREFTKDGIVTMVHCQTQKQVADIMTKPLKLDAFLKMRVLMGVCLDPDLTEEFIAGALKIGGIAAVQVTDDMSDSFRIPLYFKIVHLRRLDPIVLAMRKIGSAAGTAALTGQRRGPLLAEDCTKRGAVEGLEDLLLELPRVAAVRRHRYGRRTK</sequence>
<dbReference type="AlphaFoldDB" id="A0A443NLF9"/>
<dbReference type="Proteomes" id="UP000283530">
    <property type="component" value="Unassembled WGS sequence"/>
</dbReference>
<evidence type="ECO:0008006" key="3">
    <source>
        <dbReference type="Google" id="ProtNLM"/>
    </source>
</evidence>
<accession>A0A443NLF9</accession>
<dbReference type="OrthoDB" id="2551793at2759"/>
<dbReference type="CDD" id="cd09272">
    <property type="entry name" value="RNase_HI_RT_Ty1"/>
    <property type="match status" value="1"/>
</dbReference>
<name>A0A443NLF9_9MAGN</name>
<evidence type="ECO:0000313" key="1">
    <source>
        <dbReference type="EMBL" id="RWR79331.1"/>
    </source>
</evidence>
<dbReference type="STRING" id="337451.A0A443NLF9"/>